<dbReference type="EC" id="2.7.13.3" evidence="3"/>
<dbReference type="Pfam" id="PF08448">
    <property type="entry name" value="PAS_4"/>
    <property type="match status" value="1"/>
</dbReference>
<dbReference type="FunFam" id="3.30.450.20:FF:000099">
    <property type="entry name" value="Sensory box sensor histidine kinase"/>
    <property type="match status" value="1"/>
</dbReference>
<evidence type="ECO:0000259" key="16">
    <source>
        <dbReference type="PROSITE" id="PS50113"/>
    </source>
</evidence>
<keyword evidence="10 13" id="KW-1133">Transmembrane helix</keyword>
<keyword evidence="9" id="KW-0067">ATP-binding</keyword>
<dbReference type="SMART" id="SM00091">
    <property type="entry name" value="PAS"/>
    <property type="match status" value="5"/>
</dbReference>
<comment type="subcellular location">
    <subcellularLocation>
        <location evidence="2">Membrane</location>
        <topology evidence="2">Multi-pass membrane protein</topology>
    </subcellularLocation>
</comment>
<evidence type="ECO:0000256" key="3">
    <source>
        <dbReference type="ARBA" id="ARBA00012438"/>
    </source>
</evidence>
<dbReference type="Pfam" id="PF02518">
    <property type="entry name" value="HATPase_c"/>
    <property type="match status" value="1"/>
</dbReference>
<dbReference type="InterPro" id="IPR001610">
    <property type="entry name" value="PAC"/>
</dbReference>
<dbReference type="Pfam" id="PF08447">
    <property type="entry name" value="PAS_3"/>
    <property type="match status" value="1"/>
</dbReference>
<dbReference type="InterPro" id="IPR035965">
    <property type="entry name" value="PAS-like_dom_sf"/>
</dbReference>
<dbReference type="Gene3D" id="3.30.450.20">
    <property type="entry name" value="PAS domain"/>
    <property type="match status" value="5"/>
</dbReference>
<reference evidence="17 18" key="1">
    <citation type="submission" date="2012-06" db="EMBL/GenBank/DDBJ databases">
        <title>Finished chromosome of genome of Microcoleus sp. PCC 7113.</title>
        <authorList>
            <consortium name="US DOE Joint Genome Institute"/>
            <person name="Gugger M."/>
            <person name="Coursin T."/>
            <person name="Rippka R."/>
            <person name="Tandeau De Marsac N."/>
            <person name="Huntemann M."/>
            <person name="Wei C.-L."/>
            <person name="Han J."/>
            <person name="Detter J.C."/>
            <person name="Han C."/>
            <person name="Tapia R."/>
            <person name="Chen A."/>
            <person name="Kyrpides N."/>
            <person name="Mavromatis K."/>
            <person name="Markowitz V."/>
            <person name="Szeto E."/>
            <person name="Ivanova N."/>
            <person name="Pagani I."/>
            <person name="Pati A."/>
            <person name="Goodwin L."/>
            <person name="Nordberg H.P."/>
            <person name="Cantor M.N."/>
            <person name="Hua S.X."/>
            <person name="Woyke T."/>
            <person name="Kerfeld C.A."/>
        </authorList>
    </citation>
    <scope>NUCLEOTIDE SEQUENCE [LARGE SCALE GENOMIC DNA]</scope>
    <source>
        <strain evidence="17 18">PCC 7113</strain>
    </source>
</reference>
<evidence type="ECO:0000256" key="7">
    <source>
        <dbReference type="ARBA" id="ARBA00022741"/>
    </source>
</evidence>
<evidence type="ECO:0000256" key="2">
    <source>
        <dbReference type="ARBA" id="ARBA00004141"/>
    </source>
</evidence>
<dbReference type="FunFam" id="3.30.565.10:FF:000006">
    <property type="entry name" value="Sensor histidine kinase WalK"/>
    <property type="match status" value="1"/>
</dbReference>
<feature type="transmembrane region" description="Helical" evidence="13">
    <location>
        <begin position="89"/>
        <end position="109"/>
    </location>
</feature>
<keyword evidence="8" id="KW-0418">Kinase</keyword>
<dbReference type="eggNOG" id="COG4251">
    <property type="taxonomic scope" value="Bacteria"/>
</dbReference>
<dbReference type="InterPro" id="IPR052162">
    <property type="entry name" value="Sensor_kinase/Photoreceptor"/>
</dbReference>
<dbReference type="CDD" id="cd00082">
    <property type="entry name" value="HisKA"/>
    <property type="match status" value="1"/>
</dbReference>
<evidence type="ECO:0000256" key="1">
    <source>
        <dbReference type="ARBA" id="ARBA00000085"/>
    </source>
</evidence>
<evidence type="ECO:0000256" key="5">
    <source>
        <dbReference type="ARBA" id="ARBA00022679"/>
    </source>
</evidence>
<dbReference type="InterPro" id="IPR038318">
    <property type="entry name" value="KdpD_sf"/>
</dbReference>
<dbReference type="PANTHER" id="PTHR43304:SF1">
    <property type="entry name" value="PAC DOMAIN-CONTAINING PROTEIN"/>
    <property type="match status" value="1"/>
</dbReference>
<dbReference type="PANTHER" id="PTHR43304">
    <property type="entry name" value="PHYTOCHROME-LIKE PROTEIN CPH1"/>
    <property type="match status" value="1"/>
</dbReference>
<dbReference type="AlphaFoldDB" id="K9WCX2"/>
<keyword evidence="11" id="KW-0902">Two-component regulatory system</keyword>
<dbReference type="Pfam" id="PF13493">
    <property type="entry name" value="DUF4118"/>
    <property type="match status" value="1"/>
</dbReference>
<dbReference type="InterPro" id="IPR013767">
    <property type="entry name" value="PAS_fold"/>
</dbReference>
<keyword evidence="4" id="KW-0597">Phosphoprotein</keyword>
<keyword evidence="12 13" id="KW-0472">Membrane</keyword>
<dbReference type="GO" id="GO:0006355">
    <property type="term" value="P:regulation of DNA-templated transcription"/>
    <property type="evidence" value="ECO:0007669"/>
    <property type="project" value="InterPro"/>
</dbReference>
<sequence length="1178" mass="133918">MVRATQSQMQPYGVAVLAVGLAMLLMRLLNSWVTMSHSPFLMFFGAVMVSAWYGGMGAGLFATFLSALLSTYFIDSPSHGLAFSLSNSLRLSVFVLEGILISGLCETLLTTNRQLQVSVRKLRESEERYRRVLDTAYEGIWTVDAQGQINYVNQRIAEILGYTMQNMLARPMFDFMDEEAQSEANHYLERQQQGIKEQYDFRFRHQDGSSVWAIVSTSPICSETGEFQGAIAMITDVSERKRAEESLREQAATLQNQQSWLESVLNFLPSPLLLIEPGTARVTFANQAADQMAGGEFPKNKPSEEYHTVYYCTDAKGERIPDDQMPGVRVARGEQLKGFEMDWHTPEGIRSLIIFADTLSPMYGHPPTCVLVFQDISERKRVEQALELRLQQQAIVAQLSQRALSGIELSTLIDEVPILVAQSLDVEYCKVLELLPDGKALLLRSGVGWHPGLVGHATVGSETHSQAGYTLLSSQPVIVEDLRKETRFNGPPLLHEHQVISGMSVIIHGQNRPFGVFGVHTTRKQKFSQNDINFLQAVANVLAIAIERKRAEEAMRESQELFERFMSHAPVVAFIKDEQGRFLYVNSLLERTWNRPLADWLGKTDFDLFPAEQAQQWRDNDTAVLAGDKAVQLLETSVNQDRVQSWLSFKFPFIDASGRRFLAGMSLDISDRKRLEDELRQSEAKFRRLFDANIVGIIFSDFSGKILEANDAFLEMVGYTREDLHAGRVCWDTMTPSEYKPLDELAIAELRTSGVCTAFEKEYIRQDGSRVPVLLIGALLEGEPEQAVSFILDLSDRKQALAELRESESRFRNMADTAPVLIWMSGTDKLCNYFNQPWLDFTGRTMEQEFGNGWAEGVHPDDYQRCLNTYMNAFDARQSFRMDYRLRRFDGEYRWVLDTGIPRFTPDGGFLGYIGSCIDISDRVLAEEEVVKLNHSLEQRVKERTAQLEAANQELESFSYSVSHDLRAPLRHINGFVDLLQKQAATTLDERSLRYLSIITETTKQAGKLVDDLLSFSRMGRTEMRYIKVNMTLLIQEVKRDIEQDICGRNITWQIEDLPQVYGDPSMLRLVVHNLIDNAVKYTAKRDRAEIKIGSTETEDEFVFFVRDNGVGFDMRYVHKLFGVFQRLHSFQEFEGTGIGLANVKRIIDRHKGRTWAESVVKKGASFYFSLPKLNNKI</sequence>
<evidence type="ECO:0000256" key="6">
    <source>
        <dbReference type="ARBA" id="ARBA00022692"/>
    </source>
</evidence>
<feature type="transmembrane region" description="Helical" evidence="13">
    <location>
        <begin position="41"/>
        <end position="69"/>
    </location>
</feature>
<protein>
    <recommendedName>
        <fullName evidence="3">histidine kinase</fullName>
        <ecNumber evidence="3">2.7.13.3</ecNumber>
    </recommendedName>
</protein>
<dbReference type="GO" id="GO:0016020">
    <property type="term" value="C:membrane"/>
    <property type="evidence" value="ECO:0007669"/>
    <property type="project" value="UniProtKB-SubCell"/>
</dbReference>
<dbReference type="Pfam" id="PF01590">
    <property type="entry name" value="GAF"/>
    <property type="match status" value="1"/>
</dbReference>
<dbReference type="Gene3D" id="1.20.120.620">
    <property type="entry name" value="Backbone structure of the membrane domain of e. Coli histidine kinase receptor kdpd"/>
    <property type="match status" value="1"/>
</dbReference>
<proteinExistence type="predicted"/>
<keyword evidence="18" id="KW-1185">Reference proteome</keyword>
<dbReference type="GO" id="GO:0005524">
    <property type="term" value="F:ATP binding"/>
    <property type="evidence" value="ECO:0007669"/>
    <property type="project" value="UniProtKB-KW"/>
</dbReference>
<dbReference type="PATRIC" id="fig|1173027.3.peg.2685"/>
<feature type="domain" description="PAS" evidence="15">
    <location>
        <begin position="125"/>
        <end position="195"/>
    </location>
</feature>
<organism evidence="17 18">
    <name type="scientific">Allocoleopsis franciscana PCC 7113</name>
    <dbReference type="NCBI Taxonomy" id="1173027"/>
    <lineage>
        <taxon>Bacteria</taxon>
        <taxon>Bacillati</taxon>
        <taxon>Cyanobacteriota</taxon>
        <taxon>Cyanophyceae</taxon>
        <taxon>Coleofasciculales</taxon>
        <taxon>Coleofasciculaceae</taxon>
        <taxon>Allocoleopsis</taxon>
        <taxon>Allocoleopsis franciscana</taxon>
    </lineage>
</organism>
<dbReference type="Pfam" id="PF13426">
    <property type="entry name" value="PAS_9"/>
    <property type="match status" value="1"/>
</dbReference>
<dbReference type="SMART" id="SM00387">
    <property type="entry name" value="HATPase_c"/>
    <property type="match status" value="1"/>
</dbReference>
<feature type="domain" description="PAC" evidence="16">
    <location>
        <begin position="880"/>
        <end position="932"/>
    </location>
</feature>
<evidence type="ECO:0000256" key="9">
    <source>
        <dbReference type="ARBA" id="ARBA00022840"/>
    </source>
</evidence>
<dbReference type="eggNOG" id="COG2203">
    <property type="taxonomic scope" value="Bacteria"/>
</dbReference>
<dbReference type="InterPro" id="IPR025201">
    <property type="entry name" value="KdpD_TM"/>
</dbReference>
<dbReference type="KEGG" id="mic:Mic7113_2453"/>
<dbReference type="InterPro" id="IPR000014">
    <property type="entry name" value="PAS"/>
</dbReference>
<dbReference type="HOGENOM" id="CLU_252135_0_0_3"/>
<dbReference type="InterPro" id="IPR003594">
    <property type="entry name" value="HATPase_dom"/>
</dbReference>
<feature type="transmembrane region" description="Helical" evidence="13">
    <location>
        <begin position="12"/>
        <end position="29"/>
    </location>
</feature>
<feature type="domain" description="Histidine kinase" evidence="14">
    <location>
        <begin position="961"/>
        <end position="1175"/>
    </location>
</feature>
<dbReference type="InterPro" id="IPR000700">
    <property type="entry name" value="PAS-assoc_C"/>
</dbReference>
<evidence type="ECO:0000259" key="15">
    <source>
        <dbReference type="PROSITE" id="PS50112"/>
    </source>
</evidence>
<dbReference type="eggNOG" id="COG2202">
    <property type="taxonomic scope" value="Bacteria"/>
</dbReference>
<dbReference type="OrthoDB" id="475707at2"/>
<dbReference type="Pfam" id="PF13188">
    <property type="entry name" value="PAS_8"/>
    <property type="match status" value="1"/>
</dbReference>
<dbReference type="InterPro" id="IPR003661">
    <property type="entry name" value="HisK_dim/P_dom"/>
</dbReference>
<name>K9WCX2_9CYAN</name>
<dbReference type="SUPFAM" id="SSF55874">
    <property type="entry name" value="ATPase domain of HSP90 chaperone/DNA topoisomerase II/histidine kinase"/>
    <property type="match status" value="1"/>
</dbReference>
<dbReference type="PROSITE" id="PS50113">
    <property type="entry name" value="PAC"/>
    <property type="match status" value="4"/>
</dbReference>
<evidence type="ECO:0000256" key="10">
    <source>
        <dbReference type="ARBA" id="ARBA00022989"/>
    </source>
</evidence>
<evidence type="ECO:0000256" key="8">
    <source>
        <dbReference type="ARBA" id="ARBA00022777"/>
    </source>
</evidence>
<evidence type="ECO:0000256" key="13">
    <source>
        <dbReference type="SAM" id="Phobius"/>
    </source>
</evidence>
<dbReference type="InterPro" id="IPR036097">
    <property type="entry name" value="HisK_dim/P_sf"/>
</dbReference>
<dbReference type="Gene3D" id="3.30.450.40">
    <property type="match status" value="1"/>
</dbReference>
<dbReference type="InterPro" id="IPR013656">
    <property type="entry name" value="PAS_4"/>
</dbReference>
<dbReference type="InterPro" id="IPR004358">
    <property type="entry name" value="Sig_transdc_His_kin-like_C"/>
</dbReference>
<dbReference type="InterPro" id="IPR003018">
    <property type="entry name" value="GAF"/>
</dbReference>
<dbReference type="InterPro" id="IPR013655">
    <property type="entry name" value="PAS_fold_3"/>
</dbReference>
<dbReference type="SUPFAM" id="SSF47384">
    <property type="entry name" value="Homodimeric domain of signal transducing histidine kinase"/>
    <property type="match status" value="1"/>
</dbReference>
<dbReference type="SUPFAM" id="SSF55785">
    <property type="entry name" value="PYP-like sensor domain (PAS domain)"/>
    <property type="match status" value="4"/>
</dbReference>
<dbReference type="PRINTS" id="PR00344">
    <property type="entry name" value="BCTRLSENSOR"/>
</dbReference>
<evidence type="ECO:0000256" key="12">
    <source>
        <dbReference type="ARBA" id="ARBA00023136"/>
    </source>
</evidence>
<dbReference type="Proteomes" id="UP000010471">
    <property type="component" value="Chromosome"/>
</dbReference>
<dbReference type="CDD" id="cd00130">
    <property type="entry name" value="PAS"/>
    <property type="match status" value="4"/>
</dbReference>
<dbReference type="FunFam" id="1.10.287.130:FF:000070">
    <property type="entry name" value="Histidine kinase sensor protein"/>
    <property type="match status" value="1"/>
</dbReference>
<dbReference type="InterPro" id="IPR029016">
    <property type="entry name" value="GAF-like_dom_sf"/>
</dbReference>
<keyword evidence="5" id="KW-0808">Transferase</keyword>
<dbReference type="SUPFAM" id="SSF55781">
    <property type="entry name" value="GAF domain-like"/>
    <property type="match status" value="1"/>
</dbReference>
<keyword evidence="6 13" id="KW-0812">Transmembrane</keyword>
<keyword evidence="7" id="KW-0547">Nucleotide-binding</keyword>
<dbReference type="Gene3D" id="1.10.287.130">
    <property type="match status" value="1"/>
</dbReference>
<feature type="domain" description="PAS" evidence="15">
    <location>
        <begin position="682"/>
        <end position="754"/>
    </location>
</feature>
<dbReference type="NCBIfam" id="TIGR00229">
    <property type="entry name" value="sensory_box"/>
    <property type="match status" value="4"/>
</dbReference>
<dbReference type="Gene3D" id="3.30.565.10">
    <property type="entry name" value="Histidine kinase-like ATPase, C-terminal domain"/>
    <property type="match status" value="1"/>
</dbReference>
<accession>K9WCX2</accession>
<dbReference type="Pfam" id="PF00989">
    <property type="entry name" value="PAS"/>
    <property type="match status" value="1"/>
</dbReference>
<dbReference type="STRING" id="1173027.Mic7113_2453"/>
<dbReference type="Pfam" id="PF00512">
    <property type="entry name" value="HisKA"/>
    <property type="match status" value="1"/>
</dbReference>
<feature type="domain" description="PAC" evidence="16">
    <location>
        <begin position="757"/>
        <end position="806"/>
    </location>
</feature>
<evidence type="ECO:0000313" key="17">
    <source>
        <dbReference type="EMBL" id="AFZ18255.1"/>
    </source>
</evidence>
<dbReference type="GO" id="GO:0000155">
    <property type="term" value="F:phosphorelay sensor kinase activity"/>
    <property type="evidence" value="ECO:0007669"/>
    <property type="project" value="InterPro"/>
</dbReference>
<dbReference type="SMART" id="SM00086">
    <property type="entry name" value="PAC"/>
    <property type="match status" value="3"/>
</dbReference>
<feature type="domain" description="PAC" evidence="16">
    <location>
        <begin position="627"/>
        <end position="681"/>
    </location>
</feature>
<feature type="domain" description="PAS" evidence="15">
    <location>
        <begin position="807"/>
        <end position="877"/>
    </location>
</feature>
<gene>
    <name evidence="17" type="ORF">Mic7113_2453</name>
</gene>
<dbReference type="RefSeq" id="WP_015182404.1">
    <property type="nucleotide sequence ID" value="NC_019738.1"/>
</dbReference>
<evidence type="ECO:0000256" key="11">
    <source>
        <dbReference type="ARBA" id="ARBA00023012"/>
    </source>
</evidence>
<dbReference type="PROSITE" id="PS50112">
    <property type="entry name" value="PAS"/>
    <property type="match status" value="3"/>
</dbReference>
<feature type="domain" description="PAC" evidence="16">
    <location>
        <begin position="197"/>
        <end position="249"/>
    </location>
</feature>
<dbReference type="InterPro" id="IPR005467">
    <property type="entry name" value="His_kinase_dom"/>
</dbReference>
<dbReference type="SMART" id="SM00388">
    <property type="entry name" value="HisKA"/>
    <property type="match status" value="1"/>
</dbReference>
<dbReference type="EMBL" id="CP003630">
    <property type="protein sequence ID" value="AFZ18255.1"/>
    <property type="molecule type" value="Genomic_DNA"/>
</dbReference>
<evidence type="ECO:0000256" key="4">
    <source>
        <dbReference type="ARBA" id="ARBA00022553"/>
    </source>
</evidence>
<evidence type="ECO:0000313" key="18">
    <source>
        <dbReference type="Proteomes" id="UP000010471"/>
    </source>
</evidence>
<dbReference type="PROSITE" id="PS50109">
    <property type="entry name" value="HIS_KIN"/>
    <property type="match status" value="1"/>
</dbReference>
<comment type="catalytic activity">
    <reaction evidence="1">
        <text>ATP + protein L-histidine = ADP + protein N-phospho-L-histidine.</text>
        <dbReference type="EC" id="2.7.13.3"/>
    </reaction>
</comment>
<evidence type="ECO:0000259" key="14">
    <source>
        <dbReference type="PROSITE" id="PS50109"/>
    </source>
</evidence>
<dbReference type="SMART" id="SM00065">
    <property type="entry name" value="GAF"/>
    <property type="match status" value="1"/>
</dbReference>
<dbReference type="InterPro" id="IPR036890">
    <property type="entry name" value="HATPase_C_sf"/>
</dbReference>